<dbReference type="Proteomes" id="UP000293142">
    <property type="component" value="Unassembled WGS sequence"/>
</dbReference>
<keyword evidence="1" id="KW-0732">Signal</keyword>
<feature type="signal peptide" evidence="1">
    <location>
        <begin position="1"/>
        <end position="18"/>
    </location>
</feature>
<proteinExistence type="predicted"/>
<dbReference type="PROSITE" id="PS51257">
    <property type="entry name" value="PROKAR_LIPOPROTEIN"/>
    <property type="match status" value="1"/>
</dbReference>
<evidence type="ECO:0008006" key="4">
    <source>
        <dbReference type="Google" id="ProtNLM"/>
    </source>
</evidence>
<evidence type="ECO:0000313" key="2">
    <source>
        <dbReference type="EMBL" id="TBL69296.1"/>
    </source>
</evidence>
<gene>
    <name evidence="2" type="ORF">EYB31_36150</name>
</gene>
<dbReference type="RefSeq" id="WP_131018446.1">
    <property type="nucleotide sequence ID" value="NZ_SIRE01000039.1"/>
</dbReference>
<accession>A0A4Q9DFB0</accession>
<feature type="chain" id="PRO_5039411954" description="DUF4367 domain-containing protein" evidence="1">
    <location>
        <begin position="19"/>
        <end position="384"/>
    </location>
</feature>
<sequence>MRKWMLLSLILTIAAALTGCGKEEGYANRTGGSSFLGKFMPLQTAQRGAGGKRDGVRSLEYTNAQIAEIEQAVRKAGMAQVLLVGQKETIGKFRGVKADKNRIRLLYGYMEIIETTDPFERFAEPEQIVVSKVELAGGVQAEWINDVDGHPVHRYLRVARDGMYISIWDNKHLPNEQVEEIAASMFVQDVDAIGTNPPQPLPAVVDQPIHIAAAGGGELLLLPRSEVKAETLGAPSCMGEAEDLHLQGNYDVVYKLSDGTEQKLKSLDNLSLITPRQDHVESGRLAFADYDIVYFVPQYRDCHALELHMFAVKGASAFPLSFDWEDRQTDTFWASPAVQPQMDNGRLVINGGYGAGMDKVTVYTFTPDWNAQKMTLSATAEVDP</sequence>
<keyword evidence="3" id="KW-1185">Reference proteome</keyword>
<organism evidence="2 3">
    <name type="scientific">Paenibacillus thalictri</name>
    <dbReference type="NCBI Taxonomy" id="2527873"/>
    <lineage>
        <taxon>Bacteria</taxon>
        <taxon>Bacillati</taxon>
        <taxon>Bacillota</taxon>
        <taxon>Bacilli</taxon>
        <taxon>Bacillales</taxon>
        <taxon>Paenibacillaceae</taxon>
        <taxon>Paenibacillus</taxon>
    </lineage>
</organism>
<reference evidence="2 3" key="1">
    <citation type="submission" date="2019-02" db="EMBL/GenBank/DDBJ databases">
        <title>Paenibacillus sp. nov., isolated from surface-sterilized tissue of Thalictrum simplex L.</title>
        <authorList>
            <person name="Tuo L."/>
        </authorList>
    </citation>
    <scope>NUCLEOTIDE SEQUENCE [LARGE SCALE GENOMIC DNA]</scope>
    <source>
        <strain evidence="2 3">N2SHLJ1</strain>
    </source>
</reference>
<evidence type="ECO:0000313" key="3">
    <source>
        <dbReference type="Proteomes" id="UP000293142"/>
    </source>
</evidence>
<comment type="caution">
    <text evidence="2">The sequence shown here is derived from an EMBL/GenBank/DDBJ whole genome shotgun (WGS) entry which is preliminary data.</text>
</comment>
<dbReference type="AlphaFoldDB" id="A0A4Q9DFB0"/>
<protein>
    <recommendedName>
        <fullName evidence="4">DUF4367 domain-containing protein</fullName>
    </recommendedName>
</protein>
<dbReference type="OrthoDB" id="2628816at2"/>
<evidence type="ECO:0000256" key="1">
    <source>
        <dbReference type="SAM" id="SignalP"/>
    </source>
</evidence>
<name>A0A4Q9DFB0_9BACL</name>
<dbReference type="EMBL" id="SIRE01000039">
    <property type="protein sequence ID" value="TBL69296.1"/>
    <property type="molecule type" value="Genomic_DNA"/>
</dbReference>